<comment type="similarity">
    <text evidence="1">Belongs to the colicins ColE2/ColE8/ColE9 and pyocins S1/S2 family.</text>
</comment>
<sequence>MNREELIELGNKIITGCGTEKEHLELCKLFDANVIHPNGSNLFYYPENFNARRDKDLRYNPTVEEVVEKCLSYKPIIL</sequence>
<name>A0ABS9J7K7_9FLAO</name>
<accession>A0ABS9J7K7</accession>
<dbReference type="SUPFAM" id="SSF47345">
    <property type="entry name" value="Colicin E immunity proteins"/>
    <property type="match status" value="1"/>
</dbReference>
<dbReference type="Pfam" id="PF01320">
    <property type="entry name" value="Colicin_Pyocin"/>
    <property type="match status" value="1"/>
</dbReference>
<dbReference type="Gene3D" id="1.10.1200.20">
    <property type="entry name" value="Colicin E immunity protein"/>
    <property type="match status" value="1"/>
</dbReference>
<dbReference type="InterPro" id="IPR000290">
    <property type="entry name" value="Colicin_pyocin"/>
</dbReference>
<reference evidence="3 4" key="1">
    <citation type="submission" date="2021-01" db="EMBL/GenBank/DDBJ databases">
        <title>Genome sequencing of Joostella atrarenae M1-2 (= KCTC 23194).</title>
        <authorList>
            <person name="Zakaria M.R."/>
            <person name="Lam M.Q."/>
            <person name="Chong C.S."/>
        </authorList>
    </citation>
    <scope>NUCLEOTIDE SEQUENCE [LARGE SCALE GENOMIC DNA]</scope>
    <source>
        <strain evidence="3 4">M1-2</strain>
    </source>
</reference>
<evidence type="ECO:0000313" key="3">
    <source>
        <dbReference type="EMBL" id="MCF8716417.1"/>
    </source>
</evidence>
<gene>
    <name evidence="3" type="ORF">JM658_16435</name>
</gene>
<evidence type="ECO:0000256" key="1">
    <source>
        <dbReference type="ARBA" id="ARBA00009346"/>
    </source>
</evidence>
<comment type="caution">
    <text evidence="3">The sequence shown here is derived from an EMBL/GenBank/DDBJ whole genome shotgun (WGS) entry which is preliminary data.</text>
</comment>
<dbReference type="Proteomes" id="UP000829517">
    <property type="component" value="Unassembled WGS sequence"/>
</dbReference>
<dbReference type="EMBL" id="JAETXX010000018">
    <property type="protein sequence ID" value="MCF8716417.1"/>
    <property type="molecule type" value="Genomic_DNA"/>
</dbReference>
<evidence type="ECO:0000256" key="2">
    <source>
        <dbReference type="ARBA" id="ARBA00023025"/>
    </source>
</evidence>
<evidence type="ECO:0000313" key="4">
    <source>
        <dbReference type="Proteomes" id="UP000829517"/>
    </source>
</evidence>
<protein>
    <submittedName>
        <fullName evidence="3">Bacteriocin immunity protein</fullName>
    </submittedName>
</protein>
<dbReference type="RefSeq" id="WP_236960872.1">
    <property type="nucleotide sequence ID" value="NZ_JAETXX010000018.1"/>
</dbReference>
<keyword evidence="2" id="KW-0079">Bacteriocin immunity</keyword>
<organism evidence="3 4">
    <name type="scientific">Joostella atrarenae</name>
    <dbReference type="NCBI Taxonomy" id="679257"/>
    <lineage>
        <taxon>Bacteria</taxon>
        <taxon>Pseudomonadati</taxon>
        <taxon>Bacteroidota</taxon>
        <taxon>Flavobacteriia</taxon>
        <taxon>Flavobacteriales</taxon>
        <taxon>Flavobacteriaceae</taxon>
        <taxon>Joostella</taxon>
    </lineage>
</organism>
<keyword evidence="4" id="KW-1185">Reference proteome</keyword>
<proteinExistence type="inferred from homology"/>
<dbReference type="InterPro" id="IPR035900">
    <property type="entry name" value="Colicin_E_sf"/>
</dbReference>